<dbReference type="InterPro" id="IPR036900">
    <property type="entry name" value="A-D-PHexomutase_C_sf"/>
</dbReference>
<dbReference type="GO" id="GO:0004614">
    <property type="term" value="F:phosphoglucomutase activity"/>
    <property type="evidence" value="ECO:0007669"/>
    <property type="project" value="UniProtKB-EC"/>
</dbReference>
<dbReference type="PANTHER" id="PTHR45745">
    <property type="entry name" value="PHOSPHOMANNOMUTASE 45A"/>
    <property type="match status" value="1"/>
</dbReference>
<dbReference type="InterPro" id="IPR005843">
    <property type="entry name" value="A-D-PHexomutase_C"/>
</dbReference>
<dbReference type="Gene3D" id="3.30.310.50">
    <property type="entry name" value="Alpha-D-phosphohexomutase, C-terminal domain"/>
    <property type="match status" value="1"/>
</dbReference>
<dbReference type="Pfam" id="PF02878">
    <property type="entry name" value="PGM_PMM_I"/>
    <property type="match status" value="1"/>
</dbReference>
<dbReference type="AlphaFoldDB" id="A0A1M6PJE4"/>
<dbReference type="Pfam" id="PF02879">
    <property type="entry name" value="PGM_PMM_II"/>
    <property type="match status" value="1"/>
</dbReference>
<dbReference type="Pfam" id="PF00408">
    <property type="entry name" value="PGM_PMM_IV"/>
    <property type="match status" value="1"/>
</dbReference>
<dbReference type="EC" id="5.4.2.2" evidence="4"/>
<sequence>MGYKENYNEWLQSDVIDENTKNILRDIKDEKEIEDRFYKTLEFGTGGLRGVIGQGTNRMNQYTVGKATEGLSSYLKKNYCEPSVVIAYDSRNMSKEFARHTANVFTSNGIKTYLFSELTPTPILSYAVRFLSCSCGVVITASHNPKEYNGYKVYGSDGGQVTDVAAKEIIQCVNEASIRNITPDDKLLTLVYEEVYAAYMDNVKSLCIRKNMVQNYAKDLSIIYTPIHGSGNKPVRRVLKELGYENVSVVREQELPDGDFPTVSVPNPEYSEVFHLAIKMAEKENPDIIIGTDPDCDRMGVMVRDEKGEFKVLSGNQVGVLLSHYIMMSLKEQGKLKKNAAIIKTIVSTEMVKAVAADFHVDVLEVLTGFKYIGEMIGKFEKDNSKEFLFGFEESYGYLSGNFVRDKDAVIASSLVCEMALYYKGIGENLYNALMELYEKYGYYKEQLVSKELKGIKGMNKINEIMENIRRDNMDFKGLNLKDKIDYKEGKNNLPKSNVVKFIFNDGSYFVIRPSGTEPKIKLYFGVRGNSVTQAEYNLAALQESVLTNLGI</sequence>
<keyword evidence="5" id="KW-0597">Phosphoprotein</keyword>
<evidence type="ECO:0000256" key="1">
    <source>
        <dbReference type="ARBA" id="ARBA00000443"/>
    </source>
</evidence>
<dbReference type="RefSeq" id="WP_072903691.1">
    <property type="nucleotide sequence ID" value="NZ_FRAD01000013.1"/>
</dbReference>
<comment type="cofactor">
    <cofactor evidence="2">
        <name>Mg(2+)</name>
        <dbReference type="ChEBI" id="CHEBI:18420"/>
    </cofactor>
</comment>
<feature type="domain" description="Alpha-D-phosphohexomutase C-terminal" evidence="10">
    <location>
        <begin position="491"/>
        <end position="528"/>
    </location>
</feature>
<dbReference type="SUPFAM" id="SSF53738">
    <property type="entry name" value="Phosphoglucomutase, first 3 domains"/>
    <property type="match status" value="3"/>
</dbReference>
<evidence type="ECO:0000256" key="3">
    <source>
        <dbReference type="ARBA" id="ARBA00010231"/>
    </source>
</evidence>
<evidence type="ECO:0000256" key="4">
    <source>
        <dbReference type="ARBA" id="ARBA00012728"/>
    </source>
</evidence>
<evidence type="ECO:0000259" key="11">
    <source>
        <dbReference type="Pfam" id="PF02878"/>
    </source>
</evidence>
<evidence type="ECO:0000313" key="14">
    <source>
        <dbReference type="EMBL" id="SHK08057.1"/>
    </source>
</evidence>
<keyword evidence="6 9" id="KW-0479">Metal-binding</keyword>
<keyword evidence="7 9" id="KW-0460">Magnesium</keyword>
<dbReference type="Proteomes" id="UP000183952">
    <property type="component" value="Unassembled WGS sequence"/>
</dbReference>
<evidence type="ECO:0000256" key="2">
    <source>
        <dbReference type="ARBA" id="ARBA00001946"/>
    </source>
</evidence>
<evidence type="ECO:0000256" key="6">
    <source>
        <dbReference type="ARBA" id="ARBA00022723"/>
    </source>
</evidence>
<keyword evidence="8" id="KW-0413">Isomerase</keyword>
<dbReference type="InterPro" id="IPR016055">
    <property type="entry name" value="A-D-PHexomutase_a/b/a-I/II/III"/>
</dbReference>
<gene>
    <name evidence="14" type="ORF">SAMN02745248_01724</name>
</gene>
<dbReference type="GO" id="GO:0008973">
    <property type="term" value="F:phosphopentomutase activity"/>
    <property type="evidence" value="ECO:0007669"/>
    <property type="project" value="TreeGrafter"/>
</dbReference>
<feature type="domain" description="Alpha-D-phosphohexomutase alpha/beta/alpha" evidence="12">
    <location>
        <begin position="198"/>
        <end position="308"/>
    </location>
</feature>
<dbReference type="PROSITE" id="PS00710">
    <property type="entry name" value="PGM_PMM"/>
    <property type="match status" value="1"/>
</dbReference>
<evidence type="ECO:0000259" key="12">
    <source>
        <dbReference type="Pfam" id="PF02879"/>
    </source>
</evidence>
<dbReference type="CDD" id="cd05799">
    <property type="entry name" value="PGM2"/>
    <property type="match status" value="1"/>
</dbReference>
<accession>A0A1M6PJE4</accession>
<reference evidence="14" key="1">
    <citation type="submission" date="2016-11" db="EMBL/GenBank/DDBJ databases">
        <authorList>
            <person name="Jaros S."/>
            <person name="Januszkiewicz K."/>
            <person name="Wedrychowicz H."/>
        </authorList>
    </citation>
    <scope>NUCLEOTIDE SEQUENCE [LARGE SCALE GENOMIC DNA]</scope>
    <source>
        <strain evidence="14">DSM 3090</strain>
    </source>
</reference>
<name>A0A1M6PJE4_9CLOT</name>
<evidence type="ECO:0000256" key="5">
    <source>
        <dbReference type="ARBA" id="ARBA00022553"/>
    </source>
</evidence>
<evidence type="ECO:0000313" key="15">
    <source>
        <dbReference type="Proteomes" id="UP000183952"/>
    </source>
</evidence>
<evidence type="ECO:0000256" key="7">
    <source>
        <dbReference type="ARBA" id="ARBA00022842"/>
    </source>
</evidence>
<evidence type="ECO:0000256" key="8">
    <source>
        <dbReference type="ARBA" id="ARBA00023235"/>
    </source>
</evidence>
<dbReference type="InterPro" id="IPR005844">
    <property type="entry name" value="A-D-PHexomutase_a/b/a-I"/>
</dbReference>
<dbReference type="GO" id="GO:0005975">
    <property type="term" value="P:carbohydrate metabolic process"/>
    <property type="evidence" value="ECO:0007669"/>
    <property type="project" value="InterPro"/>
</dbReference>
<dbReference type="STRING" id="1121331.SAMN02745248_01724"/>
<evidence type="ECO:0000256" key="9">
    <source>
        <dbReference type="RuleBase" id="RU004326"/>
    </source>
</evidence>
<dbReference type="InterPro" id="IPR005845">
    <property type="entry name" value="A-D-PHexomutase_a/b/a-II"/>
</dbReference>
<feature type="domain" description="Alpha-D-phosphohexomutase alpha/beta/alpha" evidence="13">
    <location>
        <begin position="315"/>
        <end position="438"/>
    </location>
</feature>
<protein>
    <recommendedName>
        <fullName evidence="4">phosphoglucomutase (alpha-D-glucose-1,6-bisphosphate-dependent)</fullName>
        <ecNumber evidence="4">5.4.2.2</ecNumber>
    </recommendedName>
</protein>
<dbReference type="Gene3D" id="3.40.120.10">
    <property type="entry name" value="Alpha-D-Glucose-1,6-Bisphosphate, subunit A, domain 3"/>
    <property type="match status" value="3"/>
</dbReference>
<proteinExistence type="inferred from homology"/>
<feature type="domain" description="Alpha-D-phosphohexomutase alpha/beta/alpha" evidence="11">
    <location>
        <begin position="42"/>
        <end position="176"/>
    </location>
</feature>
<dbReference type="SUPFAM" id="SSF55957">
    <property type="entry name" value="Phosphoglucomutase, C-terminal domain"/>
    <property type="match status" value="1"/>
</dbReference>
<dbReference type="InterPro" id="IPR005846">
    <property type="entry name" value="A-D-PHexomutase_a/b/a-III"/>
</dbReference>
<dbReference type="PANTHER" id="PTHR45745:SF1">
    <property type="entry name" value="PHOSPHOGLUCOMUTASE 2B-RELATED"/>
    <property type="match status" value="1"/>
</dbReference>
<comment type="similarity">
    <text evidence="3 9">Belongs to the phosphohexose mutase family.</text>
</comment>
<comment type="catalytic activity">
    <reaction evidence="1">
        <text>alpha-D-glucose 1-phosphate = alpha-D-glucose 6-phosphate</text>
        <dbReference type="Rhea" id="RHEA:23536"/>
        <dbReference type="ChEBI" id="CHEBI:58225"/>
        <dbReference type="ChEBI" id="CHEBI:58601"/>
        <dbReference type="EC" id="5.4.2.2"/>
    </reaction>
</comment>
<dbReference type="EMBL" id="FRAD01000013">
    <property type="protein sequence ID" value="SHK08057.1"/>
    <property type="molecule type" value="Genomic_DNA"/>
</dbReference>
<dbReference type="InterPro" id="IPR016066">
    <property type="entry name" value="A-D-PHexomutase_CS"/>
</dbReference>
<evidence type="ECO:0000259" key="10">
    <source>
        <dbReference type="Pfam" id="PF00408"/>
    </source>
</evidence>
<organism evidence="14 15">
    <name type="scientific">Hathewaya proteolytica DSM 3090</name>
    <dbReference type="NCBI Taxonomy" id="1121331"/>
    <lineage>
        <taxon>Bacteria</taxon>
        <taxon>Bacillati</taxon>
        <taxon>Bacillota</taxon>
        <taxon>Clostridia</taxon>
        <taxon>Eubacteriales</taxon>
        <taxon>Clostridiaceae</taxon>
        <taxon>Hathewaya</taxon>
    </lineage>
</organism>
<dbReference type="GO" id="GO:0000287">
    <property type="term" value="F:magnesium ion binding"/>
    <property type="evidence" value="ECO:0007669"/>
    <property type="project" value="InterPro"/>
</dbReference>
<dbReference type="OrthoDB" id="9806956at2"/>
<evidence type="ECO:0000259" key="13">
    <source>
        <dbReference type="Pfam" id="PF02880"/>
    </source>
</evidence>
<dbReference type="Pfam" id="PF02880">
    <property type="entry name" value="PGM_PMM_III"/>
    <property type="match status" value="1"/>
</dbReference>
<keyword evidence="15" id="KW-1185">Reference proteome</keyword>
<dbReference type="GO" id="GO:0006166">
    <property type="term" value="P:purine ribonucleoside salvage"/>
    <property type="evidence" value="ECO:0007669"/>
    <property type="project" value="TreeGrafter"/>
</dbReference>